<dbReference type="OrthoDB" id="34680at2157"/>
<gene>
    <name evidence="1" type="ORF">HA72_0561</name>
    <name evidence="2" type="ORF">MsedA_0573</name>
    <name evidence="3" type="ORF">MsedB_0573</name>
    <name evidence="4" type="ORF">MsedC_0572</name>
    <name evidence="5" type="ORF">MsedD_0573</name>
    <name evidence="6" type="ORF">MsedE_0573</name>
</gene>
<reference evidence="9 10" key="2">
    <citation type="journal article" date="2015" name="Genome Announc.">
        <title>Complete Genome Sequences of Evolved Arsenate-Resistant Metallosphaera sedula Strains.</title>
        <authorList>
            <person name="Ai C."/>
            <person name="McCarthy S."/>
            <person name="Schackwitz W."/>
            <person name="Martin J."/>
            <person name="Lipzen A."/>
            <person name="Blum P."/>
        </authorList>
    </citation>
    <scope>NUCLEOTIDE SEQUENCE [LARGE SCALE GENOMIC DNA]</scope>
    <source>
        <strain evidence="4 10">ARS120-1</strain>
        <strain evidence="5 9">ARS120-2</strain>
        <strain evidence="2 12">ARS50-1</strain>
        <strain evidence="3 11">ARS50-2</strain>
    </source>
</reference>
<evidence type="ECO:0000313" key="2">
    <source>
        <dbReference type="EMBL" id="AKV75261.1"/>
    </source>
</evidence>
<dbReference type="Proteomes" id="UP000029084">
    <property type="component" value="Chromosome"/>
</dbReference>
<evidence type="ECO:0000313" key="11">
    <source>
        <dbReference type="Proteomes" id="UP000062475"/>
    </source>
</evidence>
<reference evidence="6 8" key="3">
    <citation type="submission" date="2015-07" db="EMBL/GenBank/DDBJ databases">
        <title>Physiological, transcriptional responses and genome re-sequencing of acid resistant extremely thermoacidophilic Metallosphaera sedula SARC-M1.</title>
        <authorList>
            <person name="Ai C."/>
            <person name="McCarthy S."/>
            <person name="Eckrich V."/>
            <person name="Rudrappa D."/>
            <person name="Qiu G."/>
            <person name="Blum P."/>
        </authorList>
    </citation>
    <scope>NUCLEOTIDE SEQUENCE [LARGE SCALE GENOMIC DNA]</scope>
    <source>
        <strain evidence="6 8">SARC-M1</strain>
    </source>
</reference>
<evidence type="ECO:0000313" key="5">
    <source>
        <dbReference type="EMBL" id="AKV81993.1"/>
    </source>
</evidence>
<evidence type="ECO:0008006" key="13">
    <source>
        <dbReference type="Google" id="ProtNLM"/>
    </source>
</evidence>
<dbReference type="EMBL" id="CP008822">
    <property type="protein sequence ID" value="AIM26723.1"/>
    <property type="molecule type" value="Genomic_DNA"/>
</dbReference>
<dbReference type="Proteomes" id="UP000062398">
    <property type="component" value="Chromosome"/>
</dbReference>
<dbReference type="EMBL" id="CP012173">
    <property type="protein sequence ID" value="AKV77501.1"/>
    <property type="molecule type" value="Genomic_DNA"/>
</dbReference>
<dbReference type="EMBL" id="CP012172">
    <property type="protein sequence ID" value="AKV75261.1"/>
    <property type="molecule type" value="Genomic_DNA"/>
</dbReference>
<evidence type="ECO:0000313" key="8">
    <source>
        <dbReference type="Proteomes" id="UP000056255"/>
    </source>
</evidence>
<organism evidence="1 7">
    <name type="scientific">Metallosphaera sedula</name>
    <dbReference type="NCBI Taxonomy" id="43687"/>
    <lineage>
        <taxon>Archaea</taxon>
        <taxon>Thermoproteota</taxon>
        <taxon>Thermoprotei</taxon>
        <taxon>Sulfolobales</taxon>
        <taxon>Sulfolobaceae</taxon>
        <taxon>Metallosphaera</taxon>
    </lineage>
</organism>
<reference evidence="1 7" key="1">
    <citation type="journal article" date="2014" name="J. Bacteriol.">
        <title>Role of an Archaeal PitA Transporter in the Copper and Arsenic Resistance of Metallosphaera sedula, an Extreme Thermoacidophile.</title>
        <authorList>
            <person name="McCarthy S."/>
            <person name="Ai C."/>
            <person name="Wheaton G."/>
            <person name="Tevatia R."/>
            <person name="Eckrich V."/>
            <person name="Kelly R."/>
            <person name="Blum P."/>
        </authorList>
    </citation>
    <scope>NUCLEOTIDE SEQUENCE [LARGE SCALE GENOMIC DNA]</scope>
    <source>
        <strain evidence="1 7">CuR1</strain>
    </source>
</reference>
<evidence type="ECO:0000313" key="3">
    <source>
        <dbReference type="EMBL" id="AKV77501.1"/>
    </source>
</evidence>
<evidence type="ECO:0000313" key="7">
    <source>
        <dbReference type="Proteomes" id="UP000029084"/>
    </source>
</evidence>
<evidence type="ECO:0000313" key="12">
    <source>
        <dbReference type="Proteomes" id="UP000068832"/>
    </source>
</evidence>
<dbReference type="InterPro" id="IPR023393">
    <property type="entry name" value="START-like_dom_sf"/>
</dbReference>
<dbReference type="Pfam" id="PF11485">
    <property type="entry name" value="STK_08120-like"/>
    <property type="match status" value="1"/>
</dbReference>
<dbReference type="OMA" id="WMERMSG"/>
<dbReference type="PATRIC" id="fig|43687.5.peg.575"/>
<sequence length="136" mass="15889">MNKSITINTSHDRQSLLIILSDPKFVLPKLFPPIKEVEVENDSFNAHGRFMAMSFNMHGNVLRGADLVYAFYLSAGGGMGQGKLTMRIKEREINLEFEYDGWMERMSGIFFMDRWFSGFARRLDEDVRMERIKRKI</sequence>
<dbReference type="Proteomes" id="UP000061362">
    <property type="component" value="Chromosome"/>
</dbReference>
<protein>
    <recommendedName>
        <fullName evidence="13">DUF3211 domain-containing protein</fullName>
    </recommendedName>
</protein>
<accession>A0A088E419</accession>
<dbReference type="Proteomes" id="UP000068832">
    <property type="component" value="Chromosome"/>
</dbReference>
<proteinExistence type="predicted"/>
<dbReference type="Proteomes" id="UP000056255">
    <property type="component" value="Chromosome"/>
</dbReference>
<name>A0A088E419_9CREN</name>
<evidence type="ECO:0000313" key="4">
    <source>
        <dbReference type="EMBL" id="AKV79748.1"/>
    </source>
</evidence>
<dbReference type="Gene3D" id="3.30.530.20">
    <property type="match status" value="1"/>
</dbReference>
<dbReference type="EMBL" id="CP012174">
    <property type="protein sequence ID" value="AKV79748.1"/>
    <property type="molecule type" value="Genomic_DNA"/>
</dbReference>
<dbReference type="EMBL" id="CP012176">
    <property type="protein sequence ID" value="AKV84226.1"/>
    <property type="molecule type" value="Genomic_DNA"/>
</dbReference>
<evidence type="ECO:0000313" key="10">
    <source>
        <dbReference type="Proteomes" id="UP000062398"/>
    </source>
</evidence>
<dbReference type="Proteomes" id="UP000062475">
    <property type="component" value="Chromosome"/>
</dbReference>
<evidence type="ECO:0000313" key="1">
    <source>
        <dbReference type="EMBL" id="AIM26723.1"/>
    </source>
</evidence>
<dbReference type="AlphaFoldDB" id="A0A088E419"/>
<evidence type="ECO:0000313" key="9">
    <source>
        <dbReference type="Proteomes" id="UP000061362"/>
    </source>
</evidence>
<evidence type="ECO:0000313" key="6">
    <source>
        <dbReference type="EMBL" id="AKV84226.1"/>
    </source>
</evidence>
<dbReference type="EMBL" id="CP012175">
    <property type="protein sequence ID" value="AKV81993.1"/>
    <property type="molecule type" value="Genomic_DNA"/>
</dbReference>
<dbReference type="InterPro" id="IPR021578">
    <property type="entry name" value="STK_08120-like"/>
</dbReference>